<keyword evidence="2" id="KW-0808">Transferase</keyword>
<dbReference type="PANTHER" id="PTHR43685:SF2">
    <property type="entry name" value="GLYCOSYLTRANSFERASE 2-LIKE DOMAIN-CONTAINING PROTEIN"/>
    <property type="match status" value="1"/>
</dbReference>
<protein>
    <submittedName>
        <fullName evidence="2">Glycosyltransferase family 2 protein</fullName>
    </submittedName>
</protein>
<dbReference type="AlphaFoldDB" id="A0A8I0ZLZ3"/>
<dbReference type="EMBL" id="JAECSB010000019">
    <property type="protein sequence ID" value="MBH5141775.1"/>
    <property type="molecule type" value="Genomic_DNA"/>
</dbReference>
<dbReference type="Proteomes" id="UP000627573">
    <property type="component" value="Unassembled WGS sequence"/>
</dbReference>
<evidence type="ECO:0000313" key="3">
    <source>
        <dbReference type="Proteomes" id="UP000627573"/>
    </source>
</evidence>
<keyword evidence="3" id="KW-1185">Reference proteome</keyword>
<sequence length="126" mass="13896">MSRSVETGARANHDSAYFVVVPAYDNADYIAETIDSILNQTYQDFESIISDHSSTDDTVKVLSQYGDEGRIGPHTSRFQRSAGRGSVQTWTDQEFVGGAEGKRVDHFGPFSMYQCSNKNKGSAENS</sequence>
<dbReference type="PANTHER" id="PTHR43685">
    <property type="entry name" value="GLYCOSYLTRANSFERASE"/>
    <property type="match status" value="1"/>
</dbReference>
<organism evidence="2 3">
    <name type="scientific">Rhodococcus erythropolis</name>
    <name type="common">Arthrobacter picolinophilus</name>
    <dbReference type="NCBI Taxonomy" id="1833"/>
    <lineage>
        <taxon>Bacteria</taxon>
        <taxon>Bacillati</taxon>
        <taxon>Actinomycetota</taxon>
        <taxon>Actinomycetes</taxon>
        <taxon>Mycobacteriales</taxon>
        <taxon>Nocardiaceae</taxon>
        <taxon>Rhodococcus</taxon>
        <taxon>Rhodococcus erythropolis group</taxon>
    </lineage>
</organism>
<comment type="caution">
    <text evidence="2">The sequence shown here is derived from an EMBL/GenBank/DDBJ whole genome shotgun (WGS) entry which is preliminary data.</text>
</comment>
<proteinExistence type="predicted"/>
<accession>A0A8I0ZLZ3</accession>
<evidence type="ECO:0000259" key="1">
    <source>
        <dbReference type="Pfam" id="PF00535"/>
    </source>
</evidence>
<dbReference type="InterPro" id="IPR001173">
    <property type="entry name" value="Glyco_trans_2-like"/>
</dbReference>
<gene>
    <name evidence="2" type="ORF">I3517_03985</name>
</gene>
<dbReference type="Gene3D" id="3.90.550.10">
    <property type="entry name" value="Spore Coat Polysaccharide Biosynthesis Protein SpsA, Chain A"/>
    <property type="match status" value="1"/>
</dbReference>
<feature type="domain" description="Glycosyltransferase 2-like" evidence="1">
    <location>
        <begin position="19"/>
        <end position="67"/>
    </location>
</feature>
<dbReference type="SUPFAM" id="SSF53448">
    <property type="entry name" value="Nucleotide-diphospho-sugar transferases"/>
    <property type="match status" value="1"/>
</dbReference>
<dbReference type="InterPro" id="IPR029044">
    <property type="entry name" value="Nucleotide-diphossugar_trans"/>
</dbReference>
<evidence type="ECO:0000313" key="2">
    <source>
        <dbReference type="EMBL" id="MBH5141775.1"/>
    </source>
</evidence>
<dbReference type="Pfam" id="PF00535">
    <property type="entry name" value="Glycos_transf_2"/>
    <property type="match status" value="1"/>
</dbReference>
<name>A0A8I0ZLZ3_RHOER</name>
<reference evidence="2 3" key="1">
    <citation type="submission" date="2020-12" db="EMBL/GenBank/DDBJ databases">
        <title>Draft genome sequence of furan degrading bacterial strain FUR100.</title>
        <authorList>
            <person name="Woiski C."/>
        </authorList>
    </citation>
    <scope>NUCLEOTIDE SEQUENCE [LARGE SCALE GENOMIC DNA]</scope>
    <source>
        <strain evidence="2 3">FUR100</strain>
    </source>
</reference>
<dbReference type="RefSeq" id="WP_197940522.1">
    <property type="nucleotide sequence ID" value="NZ_JAECSB010000019.1"/>
</dbReference>
<dbReference type="GO" id="GO:0016740">
    <property type="term" value="F:transferase activity"/>
    <property type="evidence" value="ECO:0007669"/>
    <property type="project" value="UniProtKB-KW"/>
</dbReference>
<dbReference type="InterPro" id="IPR050834">
    <property type="entry name" value="Glycosyltransf_2"/>
</dbReference>
<dbReference type="CDD" id="cd00761">
    <property type="entry name" value="Glyco_tranf_GTA_type"/>
    <property type="match status" value="1"/>
</dbReference>